<reference evidence="4" key="1">
    <citation type="journal article" date="2019" name="Int. J. Syst. Evol. Microbiol.">
        <title>The Global Catalogue of Microorganisms (GCM) 10K type strain sequencing project: providing services to taxonomists for standard genome sequencing and annotation.</title>
        <authorList>
            <consortium name="The Broad Institute Genomics Platform"/>
            <consortium name="The Broad Institute Genome Sequencing Center for Infectious Disease"/>
            <person name="Wu L."/>
            <person name="Ma J."/>
        </authorList>
    </citation>
    <scope>NUCLEOTIDE SEQUENCE [LARGE SCALE GENOMIC DNA]</scope>
    <source>
        <strain evidence="4">JCM 17804</strain>
    </source>
</reference>
<dbReference type="Gene3D" id="3.40.50.1820">
    <property type="entry name" value="alpha/beta hydrolase"/>
    <property type="match status" value="1"/>
</dbReference>
<protein>
    <submittedName>
        <fullName evidence="3">Alpha/beta fold hydrolase</fullName>
    </submittedName>
</protein>
<feature type="domain" description="Peptidase S9 prolyl oligopeptidase catalytic" evidence="2">
    <location>
        <begin position="50"/>
        <end position="238"/>
    </location>
</feature>
<sequence>MPTRQALIDIPVDGVHIAGTLIAPSTMVPGVLLVHGWDGSQQQDATRARELAALGCICLTFDLRGHARHVAQREAVTREDNLHDVLAAYDTLVGHPAVDPNAIAVIGSSYGGYLAAVLTSLRPVRWLGLRVPAIYRDENWEQPKRRLNGDDLTLYRQTSIEPEKNRALAACEDFLGDVLLVESENDTIVPHPVIENYLAAFKYVRSMTYRVMEGVDHAMSKRAWREAYTQIVVAWMTEMRLAAKAEDRTRPREQPQRYETWLAASPAQARSALQEPRNI</sequence>
<dbReference type="SUPFAM" id="SSF53474">
    <property type="entry name" value="alpha/beta-Hydrolases"/>
    <property type="match status" value="1"/>
</dbReference>
<organism evidence="3 4">
    <name type="scientific">Variovorax defluvii</name>
    <dbReference type="NCBI Taxonomy" id="913761"/>
    <lineage>
        <taxon>Bacteria</taxon>
        <taxon>Pseudomonadati</taxon>
        <taxon>Pseudomonadota</taxon>
        <taxon>Betaproteobacteria</taxon>
        <taxon>Burkholderiales</taxon>
        <taxon>Comamonadaceae</taxon>
        <taxon>Variovorax</taxon>
    </lineage>
</organism>
<evidence type="ECO:0000259" key="2">
    <source>
        <dbReference type="Pfam" id="PF00326"/>
    </source>
</evidence>
<comment type="caution">
    <text evidence="3">The sequence shown here is derived from an EMBL/GenBank/DDBJ whole genome shotgun (WGS) entry which is preliminary data.</text>
</comment>
<gene>
    <name evidence="3" type="ORF">GCM10023165_34830</name>
</gene>
<dbReference type="InterPro" id="IPR001375">
    <property type="entry name" value="Peptidase_S9_cat"/>
</dbReference>
<evidence type="ECO:0000313" key="3">
    <source>
        <dbReference type="EMBL" id="GAA4348728.1"/>
    </source>
</evidence>
<keyword evidence="4" id="KW-1185">Reference proteome</keyword>
<dbReference type="EMBL" id="BAABGJ010000057">
    <property type="protein sequence ID" value="GAA4348728.1"/>
    <property type="molecule type" value="Genomic_DNA"/>
</dbReference>
<dbReference type="Proteomes" id="UP001500975">
    <property type="component" value="Unassembled WGS sequence"/>
</dbReference>
<dbReference type="PROSITE" id="PS00708">
    <property type="entry name" value="PRO_ENDOPEP_SER"/>
    <property type="match status" value="1"/>
</dbReference>
<evidence type="ECO:0000313" key="4">
    <source>
        <dbReference type="Proteomes" id="UP001500975"/>
    </source>
</evidence>
<keyword evidence="1 3" id="KW-0378">Hydrolase</keyword>
<dbReference type="Pfam" id="PF00326">
    <property type="entry name" value="Peptidase_S9"/>
    <property type="match status" value="1"/>
</dbReference>
<dbReference type="InterPro" id="IPR029058">
    <property type="entry name" value="AB_hydrolase_fold"/>
</dbReference>
<dbReference type="PANTHER" id="PTHR22946:SF5">
    <property type="entry name" value="PEPTIDASE S9 PROLYL OLIGOPEPTIDASE CATALYTIC DOMAIN-CONTAINING PROTEIN"/>
    <property type="match status" value="1"/>
</dbReference>
<dbReference type="InterPro" id="IPR050261">
    <property type="entry name" value="FrsA_esterase"/>
</dbReference>
<name>A0ABP8I0F8_9BURK</name>
<dbReference type="InterPro" id="IPR002471">
    <property type="entry name" value="Pept_S9_AS"/>
</dbReference>
<dbReference type="PANTHER" id="PTHR22946">
    <property type="entry name" value="DIENELACTONE HYDROLASE DOMAIN-CONTAINING PROTEIN-RELATED"/>
    <property type="match status" value="1"/>
</dbReference>
<dbReference type="RefSeq" id="WP_345539482.1">
    <property type="nucleotide sequence ID" value="NZ_BAABGJ010000057.1"/>
</dbReference>
<proteinExistence type="predicted"/>
<dbReference type="GO" id="GO:0016787">
    <property type="term" value="F:hydrolase activity"/>
    <property type="evidence" value="ECO:0007669"/>
    <property type="project" value="UniProtKB-KW"/>
</dbReference>
<evidence type="ECO:0000256" key="1">
    <source>
        <dbReference type="ARBA" id="ARBA00022801"/>
    </source>
</evidence>
<accession>A0ABP8I0F8</accession>